<feature type="transmembrane region" description="Helical" evidence="1">
    <location>
        <begin position="44"/>
        <end position="63"/>
    </location>
</feature>
<dbReference type="KEGG" id="rhom:FRIFI_0743"/>
<keyword evidence="1" id="KW-0472">Membrane</keyword>
<keyword evidence="1" id="KW-1133">Transmembrane helix</keyword>
<accession>A0A2P2BPL3</accession>
<feature type="transmembrane region" description="Helical" evidence="1">
    <location>
        <begin position="18"/>
        <end position="38"/>
    </location>
</feature>
<proteinExistence type="predicted"/>
<dbReference type="EMBL" id="LN650648">
    <property type="protein sequence ID" value="CEI72288.1"/>
    <property type="molecule type" value="Genomic_DNA"/>
</dbReference>
<sequence length="72" mass="8432">MDTKLKSFRGKIIKNKSLVFNLILILTIFMVTQIIGIITCFKFFSQNLFMILANLSLINFIIYKIMRKLSIL</sequence>
<keyword evidence="3" id="KW-1185">Reference proteome</keyword>
<dbReference type="AlphaFoldDB" id="A0A2P2BPL3"/>
<reference evidence="2 3" key="1">
    <citation type="submission" date="2014-09" db="EMBL/GenBank/DDBJ databases">
        <authorList>
            <person name="Hornung B.V."/>
        </authorList>
    </citation>
    <scope>NUCLEOTIDE SEQUENCE [LARGE SCALE GENOMIC DNA]</scope>
    <source>
        <strain evidence="2 3">FRIFI</strain>
    </source>
</reference>
<organism evidence="2 3">
    <name type="scientific">Romboutsia hominis</name>
    <dbReference type="NCBI Taxonomy" id="1507512"/>
    <lineage>
        <taxon>Bacteria</taxon>
        <taxon>Bacillati</taxon>
        <taxon>Bacillota</taxon>
        <taxon>Clostridia</taxon>
        <taxon>Peptostreptococcales</taxon>
        <taxon>Peptostreptococcaceae</taxon>
        <taxon>Romboutsia</taxon>
    </lineage>
</organism>
<keyword evidence="1" id="KW-0812">Transmembrane</keyword>
<evidence type="ECO:0000313" key="3">
    <source>
        <dbReference type="Proteomes" id="UP000245695"/>
    </source>
</evidence>
<name>A0A2P2BPL3_9FIRM</name>
<gene>
    <name evidence="2" type="ORF">FRIFI_0743</name>
</gene>
<protein>
    <submittedName>
        <fullName evidence="2">Uncharacterized protein</fullName>
    </submittedName>
</protein>
<evidence type="ECO:0000256" key="1">
    <source>
        <dbReference type="SAM" id="Phobius"/>
    </source>
</evidence>
<dbReference type="Proteomes" id="UP000245695">
    <property type="component" value="Chromosome 1"/>
</dbReference>
<evidence type="ECO:0000313" key="2">
    <source>
        <dbReference type="EMBL" id="CEI72288.1"/>
    </source>
</evidence>